<dbReference type="PROSITE" id="PS50879">
    <property type="entry name" value="RNASE_H_1"/>
    <property type="match status" value="1"/>
</dbReference>
<keyword evidence="5" id="KW-0479">Metal-binding</keyword>
<reference evidence="9" key="1">
    <citation type="journal article" date="2023" name="Mol. Phylogenet. Evol.">
        <title>Genome-scale phylogeny and comparative genomics of the fungal order Sordariales.</title>
        <authorList>
            <person name="Hensen N."/>
            <person name="Bonometti L."/>
            <person name="Westerberg I."/>
            <person name="Brannstrom I.O."/>
            <person name="Guillou S."/>
            <person name="Cros-Aarteil S."/>
            <person name="Calhoun S."/>
            <person name="Haridas S."/>
            <person name="Kuo A."/>
            <person name="Mondo S."/>
            <person name="Pangilinan J."/>
            <person name="Riley R."/>
            <person name="LaButti K."/>
            <person name="Andreopoulos B."/>
            <person name="Lipzen A."/>
            <person name="Chen C."/>
            <person name="Yan M."/>
            <person name="Daum C."/>
            <person name="Ng V."/>
            <person name="Clum A."/>
            <person name="Steindorff A."/>
            <person name="Ohm R.A."/>
            <person name="Martin F."/>
            <person name="Silar P."/>
            <person name="Natvig D.O."/>
            <person name="Lalanne C."/>
            <person name="Gautier V."/>
            <person name="Ament-Velasquez S.L."/>
            <person name="Kruys A."/>
            <person name="Hutchinson M.I."/>
            <person name="Powell A.J."/>
            <person name="Barry K."/>
            <person name="Miller A.N."/>
            <person name="Grigoriev I.V."/>
            <person name="Debuchy R."/>
            <person name="Gladieux P."/>
            <person name="Hiltunen Thoren M."/>
            <person name="Johannesson H."/>
        </authorList>
    </citation>
    <scope>NUCLEOTIDE SEQUENCE</scope>
    <source>
        <strain evidence="9">CBS 333.67</strain>
    </source>
</reference>
<dbReference type="PANTHER" id="PTHR10642:SF26">
    <property type="entry name" value="RIBONUCLEASE H1"/>
    <property type="match status" value="1"/>
</dbReference>
<dbReference type="Pfam" id="PF00075">
    <property type="entry name" value="RNase_H"/>
    <property type="match status" value="1"/>
</dbReference>
<comment type="similarity">
    <text evidence="2">Belongs to the RNase H family.</text>
</comment>
<dbReference type="AlphaFoldDB" id="A0AAJ0GUA9"/>
<evidence type="ECO:0000256" key="3">
    <source>
        <dbReference type="ARBA" id="ARBA00012180"/>
    </source>
</evidence>
<dbReference type="Gene3D" id="3.30.420.10">
    <property type="entry name" value="Ribonuclease H-like superfamily/Ribonuclease H"/>
    <property type="match status" value="1"/>
</dbReference>
<keyword evidence="7" id="KW-0378">Hydrolase</keyword>
<keyword evidence="4" id="KW-0540">Nuclease</keyword>
<dbReference type="GO" id="GO:0003676">
    <property type="term" value="F:nucleic acid binding"/>
    <property type="evidence" value="ECO:0007669"/>
    <property type="project" value="InterPro"/>
</dbReference>
<dbReference type="GO" id="GO:0004523">
    <property type="term" value="F:RNA-DNA hybrid ribonuclease activity"/>
    <property type="evidence" value="ECO:0007669"/>
    <property type="project" value="UniProtKB-EC"/>
</dbReference>
<comment type="caution">
    <text evidence="9">The sequence shown here is derived from an EMBL/GenBank/DDBJ whole genome shotgun (WGS) entry which is preliminary data.</text>
</comment>
<evidence type="ECO:0000256" key="7">
    <source>
        <dbReference type="ARBA" id="ARBA00022801"/>
    </source>
</evidence>
<evidence type="ECO:0000256" key="1">
    <source>
        <dbReference type="ARBA" id="ARBA00000077"/>
    </source>
</evidence>
<dbReference type="GO" id="GO:0046872">
    <property type="term" value="F:metal ion binding"/>
    <property type="evidence" value="ECO:0007669"/>
    <property type="project" value="UniProtKB-KW"/>
</dbReference>
<dbReference type="EMBL" id="JAUDZG010000004">
    <property type="protein sequence ID" value="KAK3306207.1"/>
    <property type="molecule type" value="Genomic_DNA"/>
</dbReference>
<dbReference type="GeneID" id="87888282"/>
<organism evidence="9 10">
    <name type="scientific">Chaetomium strumarium</name>
    <dbReference type="NCBI Taxonomy" id="1170767"/>
    <lineage>
        <taxon>Eukaryota</taxon>
        <taxon>Fungi</taxon>
        <taxon>Dikarya</taxon>
        <taxon>Ascomycota</taxon>
        <taxon>Pezizomycotina</taxon>
        <taxon>Sordariomycetes</taxon>
        <taxon>Sordariomycetidae</taxon>
        <taxon>Sordariales</taxon>
        <taxon>Chaetomiaceae</taxon>
        <taxon>Chaetomium</taxon>
    </lineage>
</organism>
<reference evidence="9" key="2">
    <citation type="submission" date="2023-06" db="EMBL/GenBank/DDBJ databases">
        <authorList>
            <consortium name="Lawrence Berkeley National Laboratory"/>
            <person name="Mondo S.J."/>
            <person name="Hensen N."/>
            <person name="Bonometti L."/>
            <person name="Westerberg I."/>
            <person name="Brannstrom I.O."/>
            <person name="Guillou S."/>
            <person name="Cros-Aarteil S."/>
            <person name="Calhoun S."/>
            <person name="Haridas S."/>
            <person name="Kuo A."/>
            <person name="Pangilinan J."/>
            <person name="Riley R."/>
            <person name="Labutti K."/>
            <person name="Andreopoulos B."/>
            <person name="Lipzen A."/>
            <person name="Chen C."/>
            <person name="Yanf M."/>
            <person name="Daum C."/>
            <person name="Ng V."/>
            <person name="Clum A."/>
            <person name="Steindorff A."/>
            <person name="Ohm R."/>
            <person name="Martin F."/>
            <person name="Silar P."/>
            <person name="Natvig D."/>
            <person name="Lalanne C."/>
            <person name="Gautier V."/>
            <person name="Ament-Velasquez S.L."/>
            <person name="Kruys A."/>
            <person name="Hutchinson M.I."/>
            <person name="Powell A.J."/>
            <person name="Barry K."/>
            <person name="Miller A.N."/>
            <person name="Grigoriev I.V."/>
            <person name="Debuchy R."/>
            <person name="Gladieux P."/>
            <person name="Thoren M.H."/>
            <person name="Johannesson H."/>
        </authorList>
    </citation>
    <scope>NUCLEOTIDE SEQUENCE</scope>
    <source>
        <strain evidence="9">CBS 333.67</strain>
    </source>
</reference>
<dbReference type="GO" id="GO:0043137">
    <property type="term" value="P:DNA replication, removal of RNA primer"/>
    <property type="evidence" value="ECO:0007669"/>
    <property type="project" value="TreeGrafter"/>
</dbReference>
<name>A0AAJ0GUA9_9PEZI</name>
<accession>A0AAJ0GUA9</accession>
<comment type="catalytic activity">
    <reaction evidence="1">
        <text>Endonucleolytic cleavage to 5'-phosphomonoester.</text>
        <dbReference type="EC" id="3.1.26.4"/>
    </reaction>
</comment>
<evidence type="ECO:0000313" key="10">
    <source>
        <dbReference type="Proteomes" id="UP001273166"/>
    </source>
</evidence>
<dbReference type="InterPro" id="IPR002156">
    <property type="entry name" value="RNaseH_domain"/>
</dbReference>
<sequence>MDYDSDREDLPCRMVLKTQGNFRLLNPQPPLTAKLDKMKAIASRYFNKGWVPVIRPVPSPSDVRHACRAMDKGHNGIWTGSVFHPPSANSDPYDVFPLRRVNGVSSSRFIDRFCIRRRHVPHVSPLKTMAVFTDGSCYHQWKPRAMGGCAFVINRNGSLAPCSTPGTFRFPLESVGPDGWEIPATANRAEIRAVVGFLEFRPWMGEGWERIVVVTDSTYVANCATRLMPLWAGRAWLMAAGKPVANRDLLERLSTALGEYARAGCEVSFWVVPRRFNGLADAAAKAAAQEEMARRPGVLI</sequence>
<dbReference type="SUPFAM" id="SSF53098">
    <property type="entry name" value="Ribonuclease H-like"/>
    <property type="match status" value="1"/>
</dbReference>
<proteinExistence type="inferred from homology"/>
<dbReference type="EC" id="3.1.26.4" evidence="3"/>
<dbReference type="PANTHER" id="PTHR10642">
    <property type="entry name" value="RIBONUCLEASE H1"/>
    <property type="match status" value="1"/>
</dbReference>
<dbReference type="InterPro" id="IPR012337">
    <property type="entry name" value="RNaseH-like_sf"/>
</dbReference>
<evidence type="ECO:0000259" key="8">
    <source>
        <dbReference type="PROSITE" id="PS50879"/>
    </source>
</evidence>
<keyword evidence="10" id="KW-1185">Reference proteome</keyword>
<feature type="domain" description="RNase H type-1" evidence="8">
    <location>
        <begin position="125"/>
        <end position="289"/>
    </location>
</feature>
<dbReference type="RefSeq" id="XP_062721987.1">
    <property type="nucleotide sequence ID" value="XM_062869453.1"/>
</dbReference>
<evidence type="ECO:0000256" key="6">
    <source>
        <dbReference type="ARBA" id="ARBA00022759"/>
    </source>
</evidence>
<dbReference type="InterPro" id="IPR050092">
    <property type="entry name" value="RNase_H"/>
</dbReference>
<evidence type="ECO:0000256" key="4">
    <source>
        <dbReference type="ARBA" id="ARBA00022722"/>
    </source>
</evidence>
<keyword evidence="6" id="KW-0255">Endonuclease</keyword>
<evidence type="ECO:0000313" key="9">
    <source>
        <dbReference type="EMBL" id="KAK3306207.1"/>
    </source>
</evidence>
<evidence type="ECO:0000256" key="5">
    <source>
        <dbReference type="ARBA" id="ARBA00022723"/>
    </source>
</evidence>
<evidence type="ECO:0000256" key="2">
    <source>
        <dbReference type="ARBA" id="ARBA00005300"/>
    </source>
</evidence>
<gene>
    <name evidence="9" type="ORF">B0T15DRAFT_534678</name>
</gene>
<dbReference type="InterPro" id="IPR036397">
    <property type="entry name" value="RNaseH_sf"/>
</dbReference>
<dbReference type="Proteomes" id="UP001273166">
    <property type="component" value="Unassembled WGS sequence"/>
</dbReference>
<protein>
    <recommendedName>
        <fullName evidence="3">ribonuclease H</fullName>
        <ecNumber evidence="3">3.1.26.4</ecNumber>
    </recommendedName>
</protein>